<keyword evidence="4" id="KW-1015">Disulfide bond</keyword>
<dbReference type="AlphaFoldDB" id="A0A315VJ24"/>
<dbReference type="PROSITE" id="PS00022">
    <property type="entry name" value="EGF_1"/>
    <property type="match status" value="1"/>
</dbReference>
<feature type="domain" description="EGF-like" evidence="5">
    <location>
        <begin position="125"/>
        <end position="136"/>
    </location>
</feature>
<keyword evidence="3" id="KW-0677">Repeat</keyword>
<dbReference type="Proteomes" id="UP000250572">
    <property type="component" value="Unassembled WGS sequence"/>
</dbReference>
<keyword evidence="2" id="KW-0732">Signal</keyword>
<dbReference type="PANTHER" id="PTHR24052">
    <property type="entry name" value="DELTA-RELATED"/>
    <property type="match status" value="1"/>
</dbReference>
<reference evidence="6 7" key="1">
    <citation type="journal article" date="2018" name="G3 (Bethesda)">
        <title>A High-Quality Reference Genome for the Invasive Mosquitofish Gambusia affinis Using a Chicago Library.</title>
        <authorList>
            <person name="Hoffberg S.L."/>
            <person name="Troendle N.J."/>
            <person name="Glenn T.C."/>
            <person name="Mahmud O."/>
            <person name="Louha S."/>
            <person name="Chalopin D."/>
            <person name="Bennetzen J.L."/>
            <person name="Mauricio R."/>
        </authorList>
    </citation>
    <scope>NUCLEOTIDE SEQUENCE [LARGE SCALE GENOMIC DNA]</scope>
    <source>
        <strain evidence="6">NE01/NJP1002.9</strain>
        <tissue evidence="6">Muscle</tissue>
    </source>
</reference>
<evidence type="ECO:0000256" key="3">
    <source>
        <dbReference type="ARBA" id="ARBA00022737"/>
    </source>
</evidence>
<comment type="caution">
    <text evidence="6">The sequence shown here is derived from an EMBL/GenBank/DDBJ whole genome shotgun (WGS) entry which is preliminary data.</text>
</comment>
<keyword evidence="7" id="KW-1185">Reference proteome</keyword>
<keyword evidence="1" id="KW-0245">EGF-like domain</keyword>
<sequence length="181" mass="18960">MTLRWSQLHIGDDCSISCPPGLHGTNCSAACCCRNEASCSHVDGSCICREGSGSESRRPGSSLDPAADRWSGSLAFPDGRLCLRSPGWQGVDCSIPCSSGSWGSSCNQTCQCANEAACHPVNGSCTCSPGWRGEYCDVPCPDGSYGLDCRERCDCLHADGCDPLTGTCRCLAGWTGVGRCD</sequence>
<dbReference type="InterPro" id="IPR000742">
    <property type="entry name" value="EGF"/>
</dbReference>
<evidence type="ECO:0000313" key="6">
    <source>
        <dbReference type="EMBL" id="PWA23326.1"/>
    </source>
</evidence>
<dbReference type="FunFam" id="2.170.300.10:FF:000041">
    <property type="entry name" value="Tyrosine protein kinase receptor tie-1, putative"/>
    <property type="match status" value="1"/>
</dbReference>
<dbReference type="Gene3D" id="2.170.300.10">
    <property type="entry name" value="Tie2 ligand-binding domain superfamily"/>
    <property type="match status" value="2"/>
</dbReference>
<evidence type="ECO:0000259" key="5">
    <source>
        <dbReference type="PROSITE" id="PS00022"/>
    </source>
</evidence>
<evidence type="ECO:0000256" key="2">
    <source>
        <dbReference type="ARBA" id="ARBA00022729"/>
    </source>
</evidence>
<proteinExistence type="predicted"/>
<dbReference type="GO" id="GO:0016020">
    <property type="term" value="C:membrane"/>
    <property type="evidence" value="ECO:0007669"/>
    <property type="project" value="TreeGrafter"/>
</dbReference>
<name>A0A315VJ24_GAMAF</name>
<accession>A0A315VJ24</accession>
<evidence type="ECO:0000256" key="4">
    <source>
        <dbReference type="ARBA" id="ARBA00023157"/>
    </source>
</evidence>
<evidence type="ECO:0000256" key="1">
    <source>
        <dbReference type="ARBA" id="ARBA00022536"/>
    </source>
</evidence>
<gene>
    <name evidence="6" type="ORF">CCH79_00018917</name>
</gene>
<protein>
    <recommendedName>
        <fullName evidence="5">EGF-like domain-containing protein</fullName>
    </recommendedName>
</protein>
<evidence type="ECO:0000313" key="7">
    <source>
        <dbReference type="Proteomes" id="UP000250572"/>
    </source>
</evidence>
<dbReference type="InterPro" id="IPR052485">
    <property type="entry name" value="MEGF_diff_regulators"/>
</dbReference>
<dbReference type="PANTHER" id="PTHR24052:SF13">
    <property type="entry name" value="MULTIPLE EGF LIKE DOMAINS 11"/>
    <property type="match status" value="1"/>
</dbReference>
<dbReference type="EMBL" id="NHOQ01001616">
    <property type="protein sequence ID" value="PWA23326.1"/>
    <property type="molecule type" value="Genomic_DNA"/>
</dbReference>
<organism evidence="6 7">
    <name type="scientific">Gambusia affinis</name>
    <name type="common">Western mosquitofish</name>
    <name type="synonym">Heterandria affinis</name>
    <dbReference type="NCBI Taxonomy" id="33528"/>
    <lineage>
        <taxon>Eukaryota</taxon>
        <taxon>Metazoa</taxon>
        <taxon>Chordata</taxon>
        <taxon>Craniata</taxon>
        <taxon>Vertebrata</taxon>
        <taxon>Euteleostomi</taxon>
        <taxon>Actinopterygii</taxon>
        <taxon>Neopterygii</taxon>
        <taxon>Teleostei</taxon>
        <taxon>Neoteleostei</taxon>
        <taxon>Acanthomorphata</taxon>
        <taxon>Ovalentaria</taxon>
        <taxon>Atherinomorphae</taxon>
        <taxon>Cyprinodontiformes</taxon>
        <taxon>Poeciliidae</taxon>
        <taxon>Poeciliinae</taxon>
        <taxon>Gambusia</taxon>
    </lineage>
</organism>